<dbReference type="SUPFAM" id="SSF51395">
    <property type="entry name" value="FMN-linked oxidoreductases"/>
    <property type="match status" value="1"/>
</dbReference>
<name>A0A8K1YUA2_9FLOR</name>
<accession>A0A8K1YUA2</accession>
<comment type="subcellular location">
    <subcellularLocation>
        <location evidence="1">Plastid</location>
    </subcellularLocation>
</comment>
<keyword evidence="5" id="KW-0150">Chloroplast</keyword>
<evidence type="ECO:0000256" key="3">
    <source>
        <dbReference type="ARBA" id="ARBA00021523"/>
    </source>
</evidence>
<evidence type="ECO:0000256" key="2">
    <source>
        <dbReference type="ARBA" id="ARBA00009664"/>
    </source>
</evidence>
<comment type="similarity">
    <text evidence="2">Belongs to the ycf23 family.</text>
</comment>
<dbReference type="Pfam" id="PF04481">
    <property type="entry name" value="DUF561"/>
    <property type="match status" value="1"/>
</dbReference>
<evidence type="ECO:0000313" key="5">
    <source>
        <dbReference type="EMBL" id="UEQ11947.1"/>
    </source>
</evidence>
<dbReference type="PANTHER" id="PTHR36895:SF1">
    <property type="entry name" value="YCF23 PROTEIN"/>
    <property type="match status" value="1"/>
</dbReference>
<dbReference type="EMBL" id="MK641509">
    <property type="protein sequence ID" value="UEQ11947.1"/>
    <property type="molecule type" value="Genomic_DNA"/>
</dbReference>
<dbReference type="GO" id="GO:0009536">
    <property type="term" value="C:plastid"/>
    <property type="evidence" value="ECO:0007669"/>
    <property type="project" value="UniProtKB-SubCell"/>
</dbReference>
<proteinExistence type="inferred from homology"/>
<geneLocation type="chloroplast" evidence="5"/>
<reference evidence="5" key="1">
    <citation type="submission" date="2019-03" db="EMBL/GenBank/DDBJ databases">
        <title>Phycologia Chloroplast and mitochondrial genomes of Kumanoa mahlacensis.</title>
        <authorList>
            <person name="Fang K."/>
        </authorList>
    </citation>
    <scope>NUCLEOTIDE SEQUENCE</scope>
    <source>
        <strain evidence="5">SAS-FKP1701</strain>
    </source>
</reference>
<dbReference type="AlphaFoldDB" id="A0A8K1YUA2"/>
<gene>
    <name evidence="5" type="primary">ycf23</name>
</gene>
<evidence type="ECO:0000256" key="4">
    <source>
        <dbReference type="ARBA" id="ARBA00022640"/>
    </source>
</evidence>
<keyword evidence="4 5" id="KW-0934">Plastid</keyword>
<dbReference type="PANTHER" id="PTHR36895">
    <property type="match status" value="1"/>
</dbReference>
<protein>
    <recommendedName>
        <fullName evidence="3">Uncharacterized protein ycf23</fullName>
    </recommendedName>
</protein>
<evidence type="ECO:0000256" key="1">
    <source>
        <dbReference type="ARBA" id="ARBA00004474"/>
    </source>
</evidence>
<sequence length="265" mass="28595">MILNKKLNNALCKRSVVKVITGINNFNLNEIIVKAKAAEIAGATYLDIAANVDILYQVKQISSLPICVSSIDIDELFICFRAGASILEIGNFDIFYKKGITFSSDQLLKLAEQLIHRVPLACICVTIPHTLELKEQISLAQKLEALGIDMIQTEGISSKIQSNSRLINSLNNASASLSSTYVLAKFTNIPIISSSSINPLSAPIAISYGASGVGIGSFLSNFHYPLDMSLVIRSIIQSMNDNLDLSTNSNSLVLSSILNQSVSQA</sequence>
<dbReference type="InterPro" id="IPR007570">
    <property type="entry name" value="Uncharacterised_Ycf23"/>
</dbReference>
<organism evidence="5">
    <name type="scientific">Kumanoa mahlacensis</name>
    <dbReference type="NCBI Taxonomy" id="1196387"/>
    <lineage>
        <taxon>Eukaryota</taxon>
        <taxon>Rhodophyta</taxon>
        <taxon>Florideophyceae</taxon>
        <taxon>Nemaliophycidae</taxon>
        <taxon>Batrachospermales</taxon>
        <taxon>Batrachospermaceae</taxon>
        <taxon>Kumanoa</taxon>
    </lineage>
</organism>